<feature type="region of interest" description="Disordered" evidence="2">
    <location>
        <begin position="523"/>
        <end position="551"/>
    </location>
</feature>
<name>A0A1X2HXZ2_9FUNG</name>
<dbReference type="PANTHER" id="PTHR12790:SF0">
    <property type="entry name" value="RNA POLYMERASE I-SPECIFIC TRANSCRIPTION INITIATION FACTOR RRN3-RELATED"/>
    <property type="match status" value="1"/>
</dbReference>
<gene>
    <name evidence="3" type="ORF">BCR42DRAFT_457107</name>
</gene>
<feature type="compositionally biased region" description="Acidic residues" evidence="2">
    <location>
        <begin position="316"/>
        <end position="327"/>
    </location>
</feature>
<feature type="region of interest" description="Disordered" evidence="2">
    <location>
        <begin position="287"/>
        <end position="339"/>
    </location>
</feature>
<dbReference type="InterPro" id="IPR007991">
    <property type="entry name" value="RNA_pol_I_trans_ini_fac_RRN3"/>
</dbReference>
<dbReference type="GO" id="GO:0006361">
    <property type="term" value="P:transcription initiation at RNA polymerase I promoter"/>
    <property type="evidence" value="ECO:0007669"/>
    <property type="project" value="InterPro"/>
</dbReference>
<dbReference type="GO" id="GO:0005634">
    <property type="term" value="C:nucleus"/>
    <property type="evidence" value="ECO:0007669"/>
    <property type="project" value="TreeGrafter"/>
</dbReference>
<dbReference type="EMBL" id="MCGE01000048">
    <property type="protein sequence ID" value="ORZ04765.1"/>
    <property type="molecule type" value="Genomic_DNA"/>
</dbReference>
<evidence type="ECO:0000256" key="1">
    <source>
        <dbReference type="ARBA" id="ARBA00010098"/>
    </source>
</evidence>
<feature type="compositionally biased region" description="Acidic residues" evidence="2">
    <location>
        <begin position="287"/>
        <end position="308"/>
    </location>
</feature>
<feature type="region of interest" description="Disordered" evidence="2">
    <location>
        <begin position="655"/>
        <end position="699"/>
    </location>
</feature>
<feature type="compositionally biased region" description="Polar residues" evidence="2">
    <location>
        <begin position="689"/>
        <end position="699"/>
    </location>
</feature>
<keyword evidence="4" id="KW-1185">Reference proteome</keyword>
<protein>
    <submittedName>
        <fullName evidence="3">RNA polymerase I-specific transcription initiation factor RRN3</fullName>
    </submittedName>
</protein>
<organism evidence="3 4">
    <name type="scientific">Absidia repens</name>
    <dbReference type="NCBI Taxonomy" id="90262"/>
    <lineage>
        <taxon>Eukaryota</taxon>
        <taxon>Fungi</taxon>
        <taxon>Fungi incertae sedis</taxon>
        <taxon>Mucoromycota</taxon>
        <taxon>Mucoromycotina</taxon>
        <taxon>Mucoromycetes</taxon>
        <taxon>Mucorales</taxon>
        <taxon>Cunninghamellaceae</taxon>
        <taxon>Absidia</taxon>
    </lineage>
</organism>
<keyword evidence="3" id="KW-0396">Initiation factor</keyword>
<evidence type="ECO:0000313" key="3">
    <source>
        <dbReference type="EMBL" id="ORZ04765.1"/>
    </source>
</evidence>
<dbReference type="AlphaFoldDB" id="A0A1X2HXZ2"/>
<keyword evidence="3" id="KW-0648">Protein biosynthesis</keyword>
<comment type="similarity">
    <text evidence="1">Belongs to the RRN3 family.</text>
</comment>
<dbReference type="OrthoDB" id="26970at2759"/>
<dbReference type="GO" id="GO:0001042">
    <property type="term" value="F:RNA polymerase I core binding"/>
    <property type="evidence" value="ECO:0007669"/>
    <property type="project" value="TreeGrafter"/>
</dbReference>
<dbReference type="Proteomes" id="UP000193560">
    <property type="component" value="Unassembled WGS sequence"/>
</dbReference>
<dbReference type="GO" id="GO:0003743">
    <property type="term" value="F:translation initiation factor activity"/>
    <property type="evidence" value="ECO:0007669"/>
    <property type="project" value="UniProtKB-KW"/>
</dbReference>
<dbReference type="STRING" id="90262.A0A1X2HXZ2"/>
<dbReference type="PANTHER" id="PTHR12790">
    <property type="entry name" value="TRANSCRIPTION INITIATION FACTOR IA RRN3"/>
    <property type="match status" value="1"/>
</dbReference>
<accession>A0A1X2HXZ2</accession>
<proteinExistence type="inferred from homology"/>
<sequence length="699" mass="79560">MPVSSNTTLQTDFTMPTSTTTINEAMAPTESFNPKDQPPVATVAAAAPLPSKEELKYKKLMAKGFVQGALREYSQGNAARYNELIGQFTRKYNLPNAPSTEQLYIWIMTLSECVSQLDKGCHELVAAILQVDWSVRSEAFVNNYIRFVKNLVSAHSFYVVPALNAIVGGFRYRIKLPPYNTTTRSTTYVRHHEALKEIMALIPTASNSLYICIQRHLPFKQKSTAHQAAYVKNIIDIMDYVPVLRKQIMTLLVDHLVKIDSHIQIELDDLEEDVEFDTYNMDFDEDYASEASSDEDDDTSDSDEDDDIDKAGNSDIDSDFGDSDDEEQQKQPHSKQMRQVRSMVRRLDSMMQLIFNHFNTPTKAFRTDEMYAILLDSFDRTVLKTIRSRYTQFLLFYFCSLDAQYASHFLDHLFQHVTDPLRPNVTRIAAAAYISSYVARAKFMPSETIQDAMAKLCHYCEDLVDQYEANAINSLTATTTSTTGTPSVDRNEVFYASMQAIMYIFCFRWRDLVLPDADDDDDDLVMEGVNDNKPPPHQQQQQQQSPLLENNKKWSRGLRNIPRLLTTRFYPLKVCSTPVVRQFVKIAHHANFMYLYPLLEKNKDMLLSGVNVNATSATGARHLLHTVQTFFPFDPYKLEGSKKFIDGIYFEWIPEDADDSDSDSDNGSSDEEEDDDEDSDAMSAGMTAMSISPSPNSFL</sequence>
<dbReference type="GO" id="GO:0001181">
    <property type="term" value="F:RNA polymerase I general transcription initiation factor activity"/>
    <property type="evidence" value="ECO:0007669"/>
    <property type="project" value="InterPro"/>
</dbReference>
<evidence type="ECO:0000256" key="2">
    <source>
        <dbReference type="SAM" id="MobiDB-lite"/>
    </source>
</evidence>
<dbReference type="Pfam" id="PF05327">
    <property type="entry name" value="RRN3"/>
    <property type="match status" value="1"/>
</dbReference>
<feature type="compositionally biased region" description="Acidic residues" evidence="2">
    <location>
        <begin position="655"/>
        <end position="680"/>
    </location>
</feature>
<comment type="caution">
    <text evidence="3">The sequence shown here is derived from an EMBL/GenBank/DDBJ whole genome shotgun (WGS) entry which is preliminary data.</text>
</comment>
<reference evidence="3 4" key="1">
    <citation type="submission" date="2016-07" db="EMBL/GenBank/DDBJ databases">
        <title>Pervasive Adenine N6-methylation of Active Genes in Fungi.</title>
        <authorList>
            <consortium name="DOE Joint Genome Institute"/>
            <person name="Mondo S.J."/>
            <person name="Dannebaum R.O."/>
            <person name="Kuo R.C."/>
            <person name="Labutti K."/>
            <person name="Haridas S."/>
            <person name="Kuo A."/>
            <person name="Salamov A."/>
            <person name="Ahrendt S.R."/>
            <person name="Lipzen A."/>
            <person name="Sullivan W."/>
            <person name="Andreopoulos W.B."/>
            <person name="Clum A."/>
            <person name="Lindquist E."/>
            <person name="Daum C."/>
            <person name="Ramamoorthy G.K."/>
            <person name="Gryganskyi A."/>
            <person name="Culley D."/>
            <person name="Magnuson J.K."/>
            <person name="James T.Y."/>
            <person name="O'Malley M.A."/>
            <person name="Stajich J.E."/>
            <person name="Spatafora J.W."/>
            <person name="Visel A."/>
            <person name="Grigoriev I.V."/>
        </authorList>
    </citation>
    <scope>NUCLEOTIDE SEQUENCE [LARGE SCALE GENOMIC DNA]</scope>
    <source>
        <strain evidence="3 4">NRRL 1336</strain>
    </source>
</reference>
<evidence type="ECO:0000313" key="4">
    <source>
        <dbReference type="Proteomes" id="UP000193560"/>
    </source>
</evidence>